<dbReference type="Proteomes" id="UP000693946">
    <property type="component" value="Linkage Group LG19"/>
</dbReference>
<feature type="transmembrane region" description="Helical" evidence="1">
    <location>
        <begin position="313"/>
        <end position="338"/>
    </location>
</feature>
<name>A0AAV6RH53_SOLSE</name>
<dbReference type="InterPro" id="IPR003599">
    <property type="entry name" value="Ig_sub"/>
</dbReference>
<keyword evidence="4" id="KW-0675">Receptor</keyword>
<proteinExistence type="predicted"/>
<dbReference type="PANTHER" id="PTHR46013:SF4">
    <property type="entry name" value="B-CELL RECEPTOR CD22-RELATED"/>
    <property type="match status" value="1"/>
</dbReference>
<feature type="signal peptide" evidence="2">
    <location>
        <begin position="1"/>
        <end position="22"/>
    </location>
</feature>
<evidence type="ECO:0000256" key="2">
    <source>
        <dbReference type="SAM" id="SignalP"/>
    </source>
</evidence>
<reference evidence="4 5" key="1">
    <citation type="journal article" date="2021" name="Sci. Rep.">
        <title>Chromosome anchoring in Senegalese sole (Solea senegalensis) reveals sex-associated markers and genome rearrangements in flatfish.</title>
        <authorList>
            <person name="Guerrero-Cozar I."/>
            <person name="Gomez-Garrido J."/>
            <person name="Berbel C."/>
            <person name="Martinez-Blanch J.F."/>
            <person name="Alioto T."/>
            <person name="Claros M.G."/>
            <person name="Gagnaire P.A."/>
            <person name="Manchado M."/>
        </authorList>
    </citation>
    <scope>NUCLEOTIDE SEQUENCE [LARGE SCALE GENOMIC DNA]</scope>
    <source>
        <strain evidence="4">Sse05_10M</strain>
    </source>
</reference>
<dbReference type="Pfam" id="PF13927">
    <property type="entry name" value="Ig_3"/>
    <property type="match status" value="1"/>
</dbReference>
<dbReference type="InterPro" id="IPR007110">
    <property type="entry name" value="Ig-like_dom"/>
</dbReference>
<evidence type="ECO:0000313" key="5">
    <source>
        <dbReference type="Proteomes" id="UP000693946"/>
    </source>
</evidence>
<accession>A0AAV6RH53</accession>
<dbReference type="CDD" id="cd00096">
    <property type="entry name" value="Ig"/>
    <property type="match status" value="1"/>
</dbReference>
<keyword evidence="1" id="KW-0812">Transmembrane</keyword>
<feature type="domain" description="Ig-like" evidence="3">
    <location>
        <begin position="148"/>
        <end position="209"/>
    </location>
</feature>
<comment type="caution">
    <text evidence="4">The sequence shown here is derived from an EMBL/GenBank/DDBJ whole genome shotgun (WGS) entry which is preliminary data.</text>
</comment>
<dbReference type="EMBL" id="JAGKHQ010000011">
    <property type="protein sequence ID" value="KAG7504776.1"/>
    <property type="molecule type" value="Genomic_DNA"/>
</dbReference>
<keyword evidence="1" id="KW-0472">Membrane</keyword>
<evidence type="ECO:0000256" key="1">
    <source>
        <dbReference type="SAM" id="Phobius"/>
    </source>
</evidence>
<dbReference type="Pfam" id="PF13895">
    <property type="entry name" value="Ig_2"/>
    <property type="match status" value="1"/>
</dbReference>
<sequence length="429" mass="47715">MCSEHRTLTWTLLLLLLSGALCYEWDVKYQPVICAVKGSSVVIPCSFHYPPHLAVQNVMWGHERNNFYTGPFLFENNNMKSSKFEYVGDKHHNCSLKIHSVEHNDQGKYAFRFTTNTEKGIWTGSKGSQLNIIDLKIKRSNGNRTTNEGDSVELTCLSSCSGLNRPSAFLWLKNGELITEEPSLRLSNVSSSSSGNYSCSLKSHKETTSGVININVEYGPKNTTTSAGPSMEVDLWSSIIVTCSSDANPPVENYTWFKIHYDDIESVGHKSELYIIGVSNDDNGQYFCRATNKHGSQNSSVTLKVKGYFSHSISISISIAAAAAVTALLIALAVVTVFRKLNKEGTSAPEVECVEDMQDAVYTNWPVFDNSQSQPGNKYKAKTTEEPFYATVAFSKKTESNMQQQTATCNEDESVIYSTVWREQTLNKP</sequence>
<dbReference type="PANTHER" id="PTHR46013">
    <property type="entry name" value="VASCULAR CELL ADHESION MOLECULE 1"/>
    <property type="match status" value="1"/>
</dbReference>
<feature type="chain" id="PRO_5043686528" evidence="2">
    <location>
        <begin position="23"/>
        <end position="429"/>
    </location>
</feature>
<keyword evidence="1" id="KW-1133">Transmembrane helix</keyword>
<gene>
    <name evidence="4" type="ORF">JOB18_016772</name>
</gene>
<evidence type="ECO:0000259" key="3">
    <source>
        <dbReference type="PROSITE" id="PS50835"/>
    </source>
</evidence>
<keyword evidence="5" id="KW-1185">Reference proteome</keyword>
<keyword evidence="2" id="KW-0732">Signal</keyword>
<dbReference type="SMART" id="SM00409">
    <property type="entry name" value="IG"/>
    <property type="match status" value="3"/>
</dbReference>
<organism evidence="4 5">
    <name type="scientific">Solea senegalensis</name>
    <name type="common">Senegalese sole</name>
    <dbReference type="NCBI Taxonomy" id="28829"/>
    <lineage>
        <taxon>Eukaryota</taxon>
        <taxon>Metazoa</taxon>
        <taxon>Chordata</taxon>
        <taxon>Craniata</taxon>
        <taxon>Vertebrata</taxon>
        <taxon>Euteleostomi</taxon>
        <taxon>Actinopterygii</taxon>
        <taxon>Neopterygii</taxon>
        <taxon>Teleostei</taxon>
        <taxon>Neoteleostei</taxon>
        <taxon>Acanthomorphata</taxon>
        <taxon>Carangaria</taxon>
        <taxon>Pleuronectiformes</taxon>
        <taxon>Pleuronectoidei</taxon>
        <taxon>Soleidae</taxon>
        <taxon>Solea</taxon>
    </lineage>
</organism>
<protein>
    <submittedName>
        <fullName evidence="4">B-cell receptor CD22-like</fullName>
    </submittedName>
</protein>
<dbReference type="AlphaFoldDB" id="A0AAV6RH53"/>
<dbReference type="SMART" id="SM00408">
    <property type="entry name" value="IGc2"/>
    <property type="match status" value="2"/>
</dbReference>
<dbReference type="InterPro" id="IPR003598">
    <property type="entry name" value="Ig_sub2"/>
</dbReference>
<dbReference type="PROSITE" id="PS50835">
    <property type="entry name" value="IG_LIKE"/>
    <property type="match status" value="2"/>
</dbReference>
<feature type="domain" description="Ig-like" evidence="3">
    <location>
        <begin position="220"/>
        <end position="304"/>
    </location>
</feature>
<evidence type="ECO:0000313" key="4">
    <source>
        <dbReference type="EMBL" id="KAG7504776.1"/>
    </source>
</evidence>